<keyword evidence="2" id="KW-1185">Reference proteome</keyword>
<sequence length="217" mass="23572">MATIEQPTTIEVKQVTITLNDETVQLQNVDVTETVEFAADAHICDDECYDCLDCDYEHFDQWSEHPGTPALSHSPAATPAEQPSTPFFMPAAEPLHSEHLSLGERLLSWGTHGLQALGSSALHALLPSDEDEDVGLRLSPRLSAADKIKSAGPAFSPAPAILLEPARPGAHVRFLVRQPRVSKMIPTPSIAAFGSSIFIDDEESDEELEMFEEGVSI</sequence>
<evidence type="ECO:0000313" key="1">
    <source>
        <dbReference type="EMBL" id="KLT46351.1"/>
    </source>
</evidence>
<proteinExistence type="predicted"/>
<accession>A0A0J0XZ82</accession>
<dbReference type="Proteomes" id="UP000053611">
    <property type="component" value="Unassembled WGS sequence"/>
</dbReference>
<dbReference type="EMBL" id="KQ087177">
    <property type="protein sequence ID" value="KLT46351.1"/>
    <property type="molecule type" value="Genomic_DNA"/>
</dbReference>
<dbReference type="AlphaFoldDB" id="A0A0J0XZ82"/>
<evidence type="ECO:0000313" key="2">
    <source>
        <dbReference type="Proteomes" id="UP000053611"/>
    </source>
</evidence>
<reference evidence="1 2" key="1">
    <citation type="submission" date="2015-03" db="EMBL/GenBank/DDBJ databases">
        <title>Genomics and transcriptomics of the oil-accumulating basidiomycete yeast T. oleaginosus allow insights into substrate utilization and the diverse evolutionary trajectories of mating systems in fungi.</title>
        <authorList>
            <consortium name="DOE Joint Genome Institute"/>
            <person name="Kourist R."/>
            <person name="Kracht O."/>
            <person name="Bracharz F."/>
            <person name="Lipzen A."/>
            <person name="Nolan M."/>
            <person name="Ohm R."/>
            <person name="Grigoriev I."/>
            <person name="Sun S."/>
            <person name="Heitman J."/>
            <person name="Bruck T."/>
            <person name="Nowrousian M."/>
        </authorList>
    </citation>
    <scope>NUCLEOTIDE SEQUENCE [LARGE SCALE GENOMIC DNA]</scope>
    <source>
        <strain evidence="1 2">IBC0246</strain>
    </source>
</reference>
<organism evidence="1 2">
    <name type="scientific">Cutaneotrichosporon oleaginosum</name>
    <dbReference type="NCBI Taxonomy" id="879819"/>
    <lineage>
        <taxon>Eukaryota</taxon>
        <taxon>Fungi</taxon>
        <taxon>Dikarya</taxon>
        <taxon>Basidiomycota</taxon>
        <taxon>Agaricomycotina</taxon>
        <taxon>Tremellomycetes</taxon>
        <taxon>Trichosporonales</taxon>
        <taxon>Trichosporonaceae</taxon>
        <taxon>Cutaneotrichosporon</taxon>
    </lineage>
</organism>
<name>A0A0J0XZ82_9TREE</name>
<gene>
    <name evidence="1" type="ORF">CC85DRAFT_289699</name>
</gene>
<protein>
    <submittedName>
        <fullName evidence="1">Uncharacterized protein</fullName>
    </submittedName>
</protein>